<comment type="caution">
    <text evidence="1">The sequence shown here is derived from an EMBL/GenBank/DDBJ whole genome shotgun (WGS) entry which is preliminary data.</text>
</comment>
<organism evidence="1 2">
    <name type="scientific">Chengkuizengella axinellae</name>
    <dbReference type="NCBI Taxonomy" id="3064388"/>
    <lineage>
        <taxon>Bacteria</taxon>
        <taxon>Bacillati</taxon>
        <taxon>Bacillota</taxon>
        <taxon>Bacilli</taxon>
        <taxon>Bacillales</taxon>
        <taxon>Paenibacillaceae</taxon>
        <taxon>Chengkuizengella</taxon>
    </lineage>
</organism>
<dbReference type="Proteomes" id="UP001231941">
    <property type="component" value="Unassembled WGS sequence"/>
</dbReference>
<keyword evidence="2" id="KW-1185">Reference proteome</keyword>
<evidence type="ECO:0000313" key="2">
    <source>
        <dbReference type="Proteomes" id="UP001231941"/>
    </source>
</evidence>
<dbReference type="RefSeq" id="WP_305992561.1">
    <property type="nucleotide sequence ID" value="NZ_JAVAMP010000006.1"/>
</dbReference>
<proteinExistence type="predicted"/>
<sequence>MKGQINVQVVFNPKNQHHMNILSWLNEQSKNRSSYIRELLFNRMEGKEKAVVHPVNKPVSNNDESEILNLLN</sequence>
<protein>
    <submittedName>
        <fullName evidence="1">Uncharacterized protein</fullName>
    </submittedName>
</protein>
<name>A0ABT9J103_9BACL</name>
<reference evidence="1 2" key="1">
    <citation type="submission" date="2023-08" db="EMBL/GenBank/DDBJ databases">
        <authorList>
            <person name="Park J.-S."/>
        </authorList>
    </citation>
    <scope>NUCLEOTIDE SEQUENCE [LARGE SCALE GENOMIC DNA]</scope>
    <source>
        <strain evidence="1 2">2205SS18-9</strain>
    </source>
</reference>
<dbReference type="EMBL" id="JAVAMP010000006">
    <property type="protein sequence ID" value="MDP5275253.1"/>
    <property type="molecule type" value="Genomic_DNA"/>
</dbReference>
<accession>A0ABT9J103</accession>
<evidence type="ECO:0000313" key="1">
    <source>
        <dbReference type="EMBL" id="MDP5275253.1"/>
    </source>
</evidence>
<gene>
    <name evidence="1" type="ORF">Q5Y73_14140</name>
</gene>